<dbReference type="Gene3D" id="2.60.120.200">
    <property type="match status" value="2"/>
</dbReference>
<dbReference type="PROSITE" id="PS01186">
    <property type="entry name" value="EGF_2"/>
    <property type="match status" value="2"/>
</dbReference>
<evidence type="ECO:0000259" key="8">
    <source>
        <dbReference type="PROSITE" id="PS50026"/>
    </source>
</evidence>
<dbReference type="RefSeq" id="XP_030763859.1">
    <property type="nucleotide sequence ID" value="XM_030907999.1"/>
</dbReference>
<dbReference type="InterPro" id="IPR013320">
    <property type="entry name" value="ConA-like_dom_sf"/>
</dbReference>
<dbReference type="PROSITE" id="PS00022">
    <property type="entry name" value="EGF_1"/>
    <property type="match status" value="2"/>
</dbReference>
<dbReference type="GO" id="GO:0050769">
    <property type="term" value="P:positive regulation of neurogenesis"/>
    <property type="evidence" value="ECO:0007669"/>
    <property type="project" value="UniProtKB-ARBA"/>
</dbReference>
<dbReference type="GO" id="GO:0007476">
    <property type="term" value="P:imaginal disc-derived wing morphogenesis"/>
    <property type="evidence" value="ECO:0007669"/>
    <property type="project" value="UniProtKB-ARBA"/>
</dbReference>
<dbReference type="SMART" id="SM00181">
    <property type="entry name" value="EGF"/>
    <property type="match status" value="2"/>
</dbReference>
<feature type="disulfide bond" evidence="6">
    <location>
        <begin position="104"/>
        <end position="113"/>
    </location>
</feature>
<dbReference type="SUPFAM" id="SSF49899">
    <property type="entry name" value="Concanavalin A-like lectins/glucanases"/>
    <property type="match status" value="2"/>
</dbReference>
<dbReference type="GO" id="GO:0120035">
    <property type="term" value="P:regulation of plasma membrane bounded cell projection organization"/>
    <property type="evidence" value="ECO:0007669"/>
    <property type="project" value="UniProtKB-ARBA"/>
</dbReference>
<evidence type="ECO:0000259" key="7">
    <source>
        <dbReference type="PROSITE" id="PS50025"/>
    </source>
</evidence>
<feature type="domain" description="EGF-like" evidence="8">
    <location>
        <begin position="77"/>
        <end position="114"/>
    </location>
</feature>
<evidence type="ECO:0000313" key="9">
    <source>
        <dbReference type="Proteomes" id="UP000504635"/>
    </source>
</evidence>
<dbReference type="InParanoid" id="A0A6J2YL31"/>
<keyword evidence="4 6" id="KW-1015">Disulfide bond</keyword>
<keyword evidence="2" id="KW-0732">Signal</keyword>
<reference evidence="10" key="1">
    <citation type="submission" date="2025-08" db="UniProtKB">
        <authorList>
            <consortium name="RefSeq"/>
        </authorList>
    </citation>
    <scope>IDENTIFICATION</scope>
    <source>
        <tissue evidence="10">Gonads</tissue>
    </source>
</reference>
<dbReference type="InterPro" id="IPR050372">
    <property type="entry name" value="Neurexin-related_CASP"/>
</dbReference>
<dbReference type="PANTHER" id="PTHR15036:SF67">
    <property type="entry name" value="LAMININ SUBUNIT ALPHA-LIKE PROTEIN"/>
    <property type="match status" value="1"/>
</dbReference>
<dbReference type="InterPro" id="IPR056370">
    <property type="entry name" value="Shg-like_Ig-like"/>
</dbReference>
<dbReference type="Pfam" id="PF02210">
    <property type="entry name" value="Laminin_G_2"/>
    <property type="match status" value="2"/>
</dbReference>
<name>A0A6J2YL31_SITOR</name>
<organism evidence="9 10">
    <name type="scientific">Sitophilus oryzae</name>
    <name type="common">Rice weevil</name>
    <name type="synonym">Curculio oryzae</name>
    <dbReference type="NCBI Taxonomy" id="7048"/>
    <lineage>
        <taxon>Eukaryota</taxon>
        <taxon>Metazoa</taxon>
        <taxon>Ecdysozoa</taxon>
        <taxon>Arthropoda</taxon>
        <taxon>Hexapoda</taxon>
        <taxon>Insecta</taxon>
        <taxon>Pterygota</taxon>
        <taxon>Neoptera</taxon>
        <taxon>Endopterygota</taxon>
        <taxon>Coleoptera</taxon>
        <taxon>Polyphaga</taxon>
        <taxon>Cucujiformia</taxon>
        <taxon>Curculionidae</taxon>
        <taxon>Dryophthorinae</taxon>
        <taxon>Sitophilus</taxon>
    </lineage>
</organism>
<evidence type="ECO:0000256" key="3">
    <source>
        <dbReference type="ARBA" id="ARBA00022737"/>
    </source>
</evidence>
<dbReference type="SMART" id="SM00282">
    <property type="entry name" value="LamG"/>
    <property type="match status" value="2"/>
</dbReference>
<gene>
    <name evidence="10" type="primary">LOC115888314</name>
</gene>
<dbReference type="GO" id="GO:0040008">
    <property type="term" value="P:regulation of growth"/>
    <property type="evidence" value="ECO:0007669"/>
    <property type="project" value="UniProtKB-ARBA"/>
</dbReference>
<dbReference type="PROSITE" id="PS50026">
    <property type="entry name" value="EGF_3"/>
    <property type="match status" value="2"/>
</dbReference>
<evidence type="ECO:0000313" key="10">
    <source>
        <dbReference type="RefSeq" id="XP_030763859.1"/>
    </source>
</evidence>
<dbReference type="InterPro" id="IPR001791">
    <property type="entry name" value="Laminin_G"/>
</dbReference>
<feature type="disulfide bond" evidence="6">
    <location>
        <begin position="354"/>
        <end position="363"/>
    </location>
</feature>
<feature type="domain" description="Laminin G" evidence="7">
    <location>
        <begin position="115"/>
        <end position="321"/>
    </location>
</feature>
<evidence type="ECO:0000256" key="4">
    <source>
        <dbReference type="ARBA" id="ARBA00023157"/>
    </source>
</evidence>
<dbReference type="CDD" id="cd00054">
    <property type="entry name" value="EGF_CA"/>
    <property type="match status" value="1"/>
</dbReference>
<dbReference type="GO" id="GO:0016020">
    <property type="term" value="C:membrane"/>
    <property type="evidence" value="ECO:0007669"/>
    <property type="project" value="UniProtKB-SubCell"/>
</dbReference>
<keyword evidence="5" id="KW-0325">Glycoprotein</keyword>
<dbReference type="OrthoDB" id="6079678at2759"/>
<dbReference type="GeneID" id="115888314"/>
<dbReference type="Pfam" id="PF24811">
    <property type="entry name" value="Ig_Shg"/>
    <property type="match status" value="1"/>
</dbReference>
<dbReference type="PROSITE" id="PS50025">
    <property type="entry name" value="LAM_G_DOMAIN"/>
    <property type="match status" value="2"/>
</dbReference>
<dbReference type="Proteomes" id="UP000504635">
    <property type="component" value="Unplaced"/>
</dbReference>
<evidence type="ECO:0000256" key="2">
    <source>
        <dbReference type="ARBA" id="ARBA00022729"/>
    </source>
</evidence>
<dbReference type="PANTHER" id="PTHR15036">
    <property type="entry name" value="PIKACHURIN-LIKE PROTEIN"/>
    <property type="match status" value="1"/>
</dbReference>
<proteinExistence type="predicted"/>
<feature type="domain" description="Laminin G" evidence="7">
    <location>
        <begin position="367"/>
        <end position="548"/>
    </location>
</feature>
<dbReference type="InterPro" id="IPR000742">
    <property type="entry name" value="EGF"/>
</dbReference>
<dbReference type="Gene3D" id="2.10.25.10">
    <property type="entry name" value="Laminin"/>
    <property type="match status" value="2"/>
</dbReference>
<evidence type="ECO:0000256" key="5">
    <source>
        <dbReference type="ARBA" id="ARBA00023180"/>
    </source>
</evidence>
<dbReference type="KEGG" id="soy:115888314"/>
<dbReference type="GO" id="GO:0048056">
    <property type="term" value="P:R3/R4 cell differentiation"/>
    <property type="evidence" value="ECO:0007669"/>
    <property type="project" value="UniProtKB-ARBA"/>
</dbReference>
<feature type="domain" description="EGF-like" evidence="8">
    <location>
        <begin position="324"/>
        <end position="364"/>
    </location>
</feature>
<dbReference type="Pfam" id="PF00008">
    <property type="entry name" value="EGF"/>
    <property type="match status" value="1"/>
</dbReference>
<dbReference type="FunFam" id="2.10.25.10:FF:000012">
    <property type="entry name" value="Delta-like protein"/>
    <property type="match status" value="1"/>
</dbReference>
<accession>A0A6J2YL31</accession>
<keyword evidence="1 6" id="KW-0245">EGF-like domain</keyword>
<dbReference type="CDD" id="cd00110">
    <property type="entry name" value="LamG"/>
    <property type="match status" value="2"/>
</dbReference>
<dbReference type="GO" id="GO:0007411">
    <property type="term" value="P:axon guidance"/>
    <property type="evidence" value="ECO:0007669"/>
    <property type="project" value="UniProtKB-ARBA"/>
</dbReference>
<comment type="caution">
    <text evidence="6">Lacks conserved residue(s) required for the propagation of feature annotation.</text>
</comment>
<evidence type="ECO:0000256" key="1">
    <source>
        <dbReference type="ARBA" id="ARBA00022536"/>
    </source>
</evidence>
<dbReference type="AlphaFoldDB" id="A0A6J2YL31"/>
<dbReference type="FunFam" id="2.60.120.200:FF:000040">
    <property type="entry name" value="neural-cadherin isoform X1"/>
    <property type="match status" value="1"/>
</dbReference>
<keyword evidence="3" id="KW-0677">Repeat</keyword>
<protein>
    <submittedName>
        <fullName evidence="10">Neural-cadherin-like</fullName>
    </submittedName>
</protein>
<evidence type="ECO:0000256" key="6">
    <source>
        <dbReference type="PROSITE-ProRule" id="PRU00076"/>
    </source>
</evidence>
<dbReference type="GO" id="GO:0016318">
    <property type="term" value="P:ommatidial rotation"/>
    <property type="evidence" value="ECO:0007669"/>
    <property type="project" value="UniProtKB-ARBA"/>
</dbReference>
<sequence length="553" mass="62879">MMMNREKLEEAVGINITMIGLDECLDEEENKTCDGSCRNNLLISALSYMVNSNKSSLAAPKITLEPECSCKATTSTQLETCQNNPCLNKGKCITVSKNSAMCSCPLGFDGPRCQKNIISFKENGFSWFPPLEICDINHLELNFLTLNPSGMLLYNGPISHPKKLANIVSDFILVDLEEGYPRLFINYGSGTIQVTVKTKKPLHDGDWHHLDVFWNTEKIRLIVDYCKGADIVELEDETASGFDSSSCQSEKNVPNFREYVNINGPLQIGGLWMDDFDPSEYFWEDKIKNRFFNGCIRDVYMNSRLIDLGNPAMFRNVSKDCHYMEEMCQKLKENVGCEEHGSCNGNIHQAECQCKPGWTGLNCSISTISTSFSEQSYIKYALSFDPDRFHTEIQLKFRTREKFGELFRISDQNNREYVVLDIRDSVLCFRYNLNSVNLEETKLMLSEVNVNDGQWHLVKVTRYGSVGIIKLDDGEGLRYNETFRFVGHQFLHIDKQEGVFVGGKAEFTGVRTFEVLSDFRGGCIDDVRLNGKHLPLPPPRQKNIRQHCIAANL</sequence>
<dbReference type="GO" id="GO:0005911">
    <property type="term" value="C:cell-cell junction"/>
    <property type="evidence" value="ECO:0007669"/>
    <property type="project" value="UniProtKB-ARBA"/>
</dbReference>
<keyword evidence="9" id="KW-1185">Reference proteome</keyword>